<comment type="caution">
    <text evidence="2">The sequence shown here is derived from an EMBL/GenBank/DDBJ whole genome shotgun (WGS) entry which is preliminary data.</text>
</comment>
<gene>
    <name evidence="2" type="ORF">GR170_22765</name>
</gene>
<accession>A0A6L7GAF5</accession>
<dbReference type="EMBL" id="WUMU01000033">
    <property type="protein sequence ID" value="MXN20662.1"/>
    <property type="molecule type" value="Genomic_DNA"/>
</dbReference>
<dbReference type="Gene3D" id="3.10.450.160">
    <property type="entry name" value="inner membrane protein cigr"/>
    <property type="match status" value="1"/>
</dbReference>
<dbReference type="RefSeq" id="WP_160896785.1">
    <property type="nucleotide sequence ID" value="NZ_WUMU01000033.1"/>
</dbReference>
<keyword evidence="3" id="KW-1185">Reference proteome</keyword>
<dbReference type="AlphaFoldDB" id="A0A6L7GAF5"/>
<reference evidence="2 3" key="1">
    <citation type="submission" date="2019-12" db="EMBL/GenBank/DDBJ databases">
        <authorList>
            <person name="Li M."/>
        </authorList>
    </citation>
    <scope>NUCLEOTIDE SEQUENCE [LARGE SCALE GENOMIC DNA]</scope>
    <source>
        <strain evidence="2 3">GBMRC 2024</strain>
    </source>
</reference>
<dbReference type="Proteomes" id="UP000477911">
    <property type="component" value="Unassembled WGS sequence"/>
</dbReference>
<proteinExistence type="predicted"/>
<organism evidence="2 3">
    <name type="scientific">Pseudooceanicola albus</name>
    <dbReference type="NCBI Taxonomy" id="2692189"/>
    <lineage>
        <taxon>Bacteria</taxon>
        <taxon>Pseudomonadati</taxon>
        <taxon>Pseudomonadota</taxon>
        <taxon>Alphaproteobacteria</taxon>
        <taxon>Rhodobacterales</taxon>
        <taxon>Paracoccaceae</taxon>
        <taxon>Pseudooceanicola</taxon>
    </lineage>
</organism>
<evidence type="ECO:0000256" key="1">
    <source>
        <dbReference type="SAM" id="SignalP"/>
    </source>
</evidence>
<evidence type="ECO:0000313" key="3">
    <source>
        <dbReference type="Proteomes" id="UP000477911"/>
    </source>
</evidence>
<feature type="chain" id="PRO_5026862981" evidence="1">
    <location>
        <begin position="24"/>
        <end position="125"/>
    </location>
</feature>
<protein>
    <submittedName>
        <fullName evidence="2">Excinuclease ABC subunit A</fullName>
    </submittedName>
</protein>
<name>A0A6L7GAF5_9RHOB</name>
<sequence length="125" mass="13566">MTRKIAFALPLALAALLPLAATANTPESAFQAELLKVGAQGCPPGLAKKSPSCVPPGLAKKMAPYAVGDRLDPRRDGIYLLRDPSVYGLDRHRTYYRVGDHRIALVDNDTMKILRLIDAVNDVLN</sequence>
<keyword evidence="1" id="KW-0732">Signal</keyword>
<feature type="signal peptide" evidence="1">
    <location>
        <begin position="1"/>
        <end position="23"/>
    </location>
</feature>
<evidence type="ECO:0000313" key="2">
    <source>
        <dbReference type="EMBL" id="MXN20662.1"/>
    </source>
</evidence>